<keyword evidence="3" id="KW-1185">Reference proteome</keyword>
<accession>A0A327ZNK1</accession>
<dbReference type="PANTHER" id="PTHR35149">
    <property type="entry name" value="SLL5132 PROTEIN"/>
    <property type="match status" value="1"/>
</dbReference>
<sequence length="619" mass="73530">MGFSTENRTVLSLFQRSSVYKVPRYQRAYVWTEKNWSELLADINFTVNIDDINWSHFLGTIVLNNIDKQLGDRKDPGIINFEIIDGQQRITTLFILFNAISRHLMELKTEEATKRAKYIHSTYISAMKSNSEKIPKIENEDIKEDILEIIDYSRHLDSEKISNKNSLLKPYKYYLNFLSTKSFKETDIFLNKLLNINIVEIISEQEEEIYNIFEVLNARGQKLKQMELLKNHIMKYIHPREEAYIDHAKKKWNDIIKRAETLSDIDNLMVHFAKCYIKKDAENSNSVYKLIKEEIKIESLSNMLNDFDDFSKIYIKVNEKDTDDTTIEYFNIKRNQQIRALLTAILLKEQEGIINQDIREKIFLNLRNFFFIFNGMQKTSNFTDKLLNQYNYLIYHCKKNVEFKMHITDLFLKLERFINKEDFISIMQNHPSFRYSNKDKTLKKNLKLVRFTLGEYSKLFQKDININIKEMTIEHLLNDNGEKETVNLGNLTLVLSSTNEDKLKNKIIDEKLRILLDESDININKSLGDYFSEEKGFDTITRLNSIIEDLYERVFIFNPYILNLNKEDVNLYLTLSEKFRGDEELLDLLKEHGKYFVDKVSRDPSLSELYERYLIINNK</sequence>
<proteinExistence type="predicted"/>
<evidence type="ECO:0000259" key="1">
    <source>
        <dbReference type="Pfam" id="PF03235"/>
    </source>
</evidence>
<dbReference type="Pfam" id="PF03235">
    <property type="entry name" value="GmrSD_N"/>
    <property type="match status" value="1"/>
</dbReference>
<dbReference type="EMBL" id="PZJH01000006">
    <property type="protein sequence ID" value="RAK43985.1"/>
    <property type="molecule type" value="Genomic_DNA"/>
</dbReference>
<dbReference type="InterPro" id="IPR004919">
    <property type="entry name" value="GmrSD_N"/>
</dbReference>
<name>A0A327ZNK1_9STAP</name>
<organism evidence="2 3">
    <name type="scientific">Macrococcus epidermidis</name>
    <dbReference type="NCBI Taxonomy" id="1902580"/>
    <lineage>
        <taxon>Bacteria</taxon>
        <taxon>Bacillati</taxon>
        <taxon>Bacillota</taxon>
        <taxon>Bacilli</taxon>
        <taxon>Bacillales</taxon>
        <taxon>Staphylococcaceae</taxon>
        <taxon>Macrococcus</taxon>
    </lineage>
</organism>
<protein>
    <submittedName>
        <fullName evidence="2">DUF262 domain-containing protein</fullName>
    </submittedName>
</protein>
<feature type="domain" description="GmrSD restriction endonucleases N-terminal" evidence="1">
    <location>
        <begin position="12"/>
        <end position="234"/>
    </location>
</feature>
<dbReference type="Proteomes" id="UP000249808">
    <property type="component" value="Unassembled WGS sequence"/>
</dbReference>
<dbReference type="RefSeq" id="WP_111716766.1">
    <property type="nucleotide sequence ID" value="NZ_JBHSSR010000016.1"/>
</dbReference>
<evidence type="ECO:0000313" key="2">
    <source>
        <dbReference type="EMBL" id="RAK43985.1"/>
    </source>
</evidence>
<comment type="caution">
    <text evidence="2">The sequence shown here is derived from an EMBL/GenBank/DDBJ whole genome shotgun (WGS) entry which is preliminary data.</text>
</comment>
<dbReference type="AlphaFoldDB" id="A0A327ZNK1"/>
<gene>
    <name evidence="2" type="ORF">BHU61_10560</name>
</gene>
<evidence type="ECO:0000313" key="3">
    <source>
        <dbReference type="Proteomes" id="UP000249808"/>
    </source>
</evidence>
<reference evidence="2 3" key="1">
    <citation type="journal article" date="2018" name="Front. Microbiol.">
        <title>Description and Comparative Genomics of Macrococcus caseolyticus subsp. hominis subsp. nov., Macrococcus goetzii sp. nov., Macrococcus epidermidis sp. nov., and Macrococcus bohemicus sp. nov., Novel Macrococci From Human Clinical Material With Virulence Potential and Suspected Uptake of Foreign DNA by Natural Transformation.</title>
        <authorList>
            <person name="Maslanova I."/>
            <person name="Wertheimer Z."/>
            <person name="Sedlacek I."/>
            <person name="Svec P."/>
            <person name="Indrakova A."/>
            <person name="Kovarovic V."/>
            <person name="Schumann P."/>
            <person name="Sproer C."/>
            <person name="Kralova S."/>
            <person name="Sedo O."/>
            <person name="Kristofova L."/>
            <person name="Vrbovska V."/>
            <person name="Fuzik T."/>
            <person name="Petras P."/>
            <person name="Zdrahal Z."/>
            <person name="Ruzickova V."/>
            <person name="Doskar J."/>
            <person name="Pantucek R."/>
        </authorList>
    </citation>
    <scope>NUCLEOTIDE SEQUENCE [LARGE SCALE GENOMIC DNA]</scope>
    <source>
        <strain evidence="2 3">01/688</strain>
    </source>
</reference>
<dbReference type="PANTHER" id="PTHR35149:SF1">
    <property type="entry name" value="DUF5655 DOMAIN-CONTAINING PROTEIN"/>
    <property type="match status" value="1"/>
</dbReference>